<dbReference type="Gene3D" id="2.115.10.10">
    <property type="entry name" value="Tachylectin 2"/>
    <property type="match status" value="1"/>
</dbReference>
<organism evidence="3 4">
    <name type="scientific">Streptomyces jeddahensis</name>
    <dbReference type="NCBI Taxonomy" id="1716141"/>
    <lineage>
        <taxon>Bacteria</taxon>
        <taxon>Bacillati</taxon>
        <taxon>Actinomycetota</taxon>
        <taxon>Actinomycetes</taxon>
        <taxon>Kitasatosporales</taxon>
        <taxon>Streptomycetaceae</taxon>
        <taxon>Streptomyces</taxon>
    </lineage>
</organism>
<protein>
    <recommendedName>
        <fullName evidence="2">Tachylectin 2 domain-containing protein</fullName>
    </recommendedName>
</protein>
<evidence type="ECO:0000313" key="4">
    <source>
        <dbReference type="Proteomes" id="UP000077381"/>
    </source>
</evidence>
<keyword evidence="1" id="KW-0732">Signal</keyword>
<dbReference type="SUPFAM" id="SSF50934">
    <property type="entry name" value="Tachylectin-2"/>
    <property type="match status" value="1"/>
</dbReference>
<feature type="chain" id="PRO_5008062877" description="Tachylectin 2 domain-containing protein" evidence="1">
    <location>
        <begin position="35"/>
        <end position="295"/>
    </location>
</feature>
<name>A0A177HI86_9ACTN</name>
<keyword evidence="4" id="KW-1185">Reference proteome</keyword>
<proteinExistence type="predicted"/>
<dbReference type="PATRIC" id="fig|1716141.3.peg.6971"/>
<dbReference type="Proteomes" id="UP000077381">
    <property type="component" value="Unassembled WGS sequence"/>
</dbReference>
<evidence type="ECO:0000259" key="2">
    <source>
        <dbReference type="Pfam" id="PF14517"/>
    </source>
</evidence>
<dbReference type="InterPro" id="IPR023294">
    <property type="entry name" value="Tachylectin2"/>
</dbReference>
<dbReference type="EMBL" id="LOHS01000158">
    <property type="protein sequence ID" value="OAH10097.1"/>
    <property type="molecule type" value="Genomic_DNA"/>
</dbReference>
<reference evidence="3 4" key="1">
    <citation type="submission" date="2015-12" db="EMBL/GenBank/DDBJ databases">
        <title>Genome sequence of Streptomyces sp. G25.</title>
        <authorList>
            <person name="Poehlein A."/>
            <person name="Roettig A."/>
            <person name="Hiessl S."/>
            <person name="Hauschild P."/>
            <person name="Schauer J."/>
            <person name="Madkour M.H."/>
            <person name="Al-Ansari A.M."/>
            <person name="Almakishah N.H."/>
            <person name="Steinbuechel A."/>
            <person name="Daniel R."/>
        </authorList>
    </citation>
    <scope>NUCLEOTIDE SEQUENCE [LARGE SCALE GENOMIC DNA]</scope>
    <source>
        <strain evidence="4">G25(2015)</strain>
    </source>
</reference>
<dbReference type="Pfam" id="PF14517">
    <property type="entry name" value="Tachylectin"/>
    <property type="match status" value="1"/>
</dbReference>
<sequence length="295" mass="31081">MPRSDRTRHIRRSAWSALSAVLFTLTAPGTSAHAATTCTDPAVSNYHVDENGKLRRWTHGSPLTGTARWNQTVISPAWSATKTISGGDGVIFTITPSGSLLWHRDNNYDGSGGAEWHSQSGSVIGTGWSSFTTVLGGGDGVIYAVASDGRLFWYRYMGSDGQVSWANNGAGRQIGSGWSGFLRVAASGNGVLYAVLANGQLRWYRHLDPDNGTNSWANSGAGSTIGSGWAGFTKLASFGAGILLGRNSTGTIFWYRHLDPLGGTTTWANGGSGTAQGTGWNDNQLVADVTGCRAT</sequence>
<dbReference type="AlphaFoldDB" id="A0A177HI86"/>
<gene>
    <name evidence="3" type="ORF">STSP_66040</name>
</gene>
<accession>A0A177HI86</accession>
<evidence type="ECO:0000313" key="3">
    <source>
        <dbReference type="EMBL" id="OAH10097.1"/>
    </source>
</evidence>
<dbReference type="STRING" id="1716141.STSP_66040"/>
<evidence type="ECO:0000256" key="1">
    <source>
        <dbReference type="SAM" id="SignalP"/>
    </source>
</evidence>
<comment type="caution">
    <text evidence="3">The sequence shown here is derived from an EMBL/GenBank/DDBJ whole genome shotgun (WGS) entry which is preliminary data.</text>
</comment>
<feature type="signal peptide" evidence="1">
    <location>
        <begin position="1"/>
        <end position="34"/>
    </location>
</feature>
<dbReference type="InterPro" id="IPR036813">
    <property type="entry name" value="Tachylectin2_sf"/>
</dbReference>
<feature type="domain" description="Tachylectin 2" evidence="2">
    <location>
        <begin position="112"/>
        <end position="282"/>
    </location>
</feature>